<evidence type="ECO:0000256" key="3">
    <source>
        <dbReference type="ARBA" id="ARBA00022729"/>
    </source>
</evidence>
<proteinExistence type="inferred from homology"/>
<dbReference type="EMBL" id="JACHXA010000001">
    <property type="protein sequence ID" value="MBB3064271.1"/>
    <property type="molecule type" value="Genomic_DNA"/>
</dbReference>
<feature type="signal peptide" evidence="5">
    <location>
        <begin position="1"/>
        <end position="25"/>
    </location>
</feature>
<dbReference type="InterPro" id="IPR028081">
    <property type="entry name" value="Leu-bd"/>
</dbReference>
<evidence type="ECO:0000256" key="1">
    <source>
        <dbReference type="ARBA" id="ARBA00010062"/>
    </source>
</evidence>
<dbReference type="AlphaFoldDB" id="A0A839SN76"/>
<keyword evidence="8" id="KW-1185">Reference proteome</keyword>
<sequence>MKKTVRMAFAAAATVLTLGGSHVLAQDQDPVKVGFVLSLSGPGAVIGLDMQRGAELAIEELGGTIGGRAAEFIFEDDQRKPDVGKQAAERLVQSEKVDVVVGASFSNVMMAIHRPVTRAKTLLLSPNPAPAPLAGEDCSPYYFAVPFQNDQPAEAIGIHLNNIGVKTAFILAPNYQAGRDLLAGFKRHFKGELVGEIYTPLEQTDFSAELTEIRSANPEAVFIFYPGGLGIQFVKQYSQAGLKDSIPLHSAFTVGGATLEAIGEDGLGVTSGSQWAYDLPNEANKAFVAAYRAKYNGIPSEFAAQAYDTIRLIDSAAKAVGGKVEDTDAMAAAIKSANFESVRGSFSFNRNNHPIHNMYLLVVKKNDAGELVASADSLIVKDMPDAYVDACPMGK</sequence>
<comment type="similarity">
    <text evidence="1">Belongs to the leucine-binding protein family.</text>
</comment>
<dbReference type="Pfam" id="PF13458">
    <property type="entry name" value="Peripla_BP_6"/>
    <property type="match status" value="1"/>
</dbReference>
<accession>A0A839SN76</accession>
<protein>
    <submittedName>
        <fullName evidence="7">Branched-chain amino acid transport system substrate-binding protein</fullName>
    </submittedName>
</protein>
<keyword evidence="4" id="KW-0029">Amino-acid transport</keyword>
<name>A0A839SN76_9PROT</name>
<evidence type="ECO:0000256" key="5">
    <source>
        <dbReference type="SAM" id="SignalP"/>
    </source>
</evidence>
<keyword evidence="3 5" id="KW-0732">Signal</keyword>
<gene>
    <name evidence="7" type="ORF">FHR98_000536</name>
</gene>
<dbReference type="InterPro" id="IPR000709">
    <property type="entry name" value="Leu_Ile_Val-bd"/>
</dbReference>
<comment type="caution">
    <text evidence="7">The sequence shown here is derived from an EMBL/GenBank/DDBJ whole genome shotgun (WGS) entry which is preliminary data.</text>
</comment>
<evidence type="ECO:0000256" key="4">
    <source>
        <dbReference type="ARBA" id="ARBA00022970"/>
    </source>
</evidence>
<reference evidence="7 8" key="1">
    <citation type="submission" date="2020-08" db="EMBL/GenBank/DDBJ databases">
        <title>Genomic Encyclopedia of Type Strains, Phase III (KMG-III): the genomes of soil and plant-associated and newly described type strains.</title>
        <authorList>
            <person name="Whitman W."/>
        </authorList>
    </citation>
    <scope>NUCLEOTIDE SEQUENCE [LARGE SCALE GENOMIC DNA]</scope>
    <source>
        <strain evidence="7 8">CECT 8803</strain>
    </source>
</reference>
<dbReference type="GO" id="GO:0006865">
    <property type="term" value="P:amino acid transport"/>
    <property type="evidence" value="ECO:0007669"/>
    <property type="project" value="UniProtKB-KW"/>
</dbReference>
<evidence type="ECO:0000259" key="6">
    <source>
        <dbReference type="Pfam" id="PF13458"/>
    </source>
</evidence>
<feature type="chain" id="PRO_5032331659" evidence="5">
    <location>
        <begin position="26"/>
        <end position="395"/>
    </location>
</feature>
<evidence type="ECO:0000256" key="2">
    <source>
        <dbReference type="ARBA" id="ARBA00022448"/>
    </source>
</evidence>
<dbReference type="SUPFAM" id="SSF53822">
    <property type="entry name" value="Periplasmic binding protein-like I"/>
    <property type="match status" value="1"/>
</dbReference>
<keyword evidence="2" id="KW-0813">Transport</keyword>
<evidence type="ECO:0000313" key="8">
    <source>
        <dbReference type="Proteomes" id="UP000581135"/>
    </source>
</evidence>
<organism evidence="7 8">
    <name type="scientific">Limibacillus halophilus</name>
    <dbReference type="NCBI Taxonomy" id="1579333"/>
    <lineage>
        <taxon>Bacteria</taxon>
        <taxon>Pseudomonadati</taxon>
        <taxon>Pseudomonadota</taxon>
        <taxon>Alphaproteobacteria</taxon>
        <taxon>Rhodospirillales</taxon>
        <taxon>Rhodovibrionaceae</taxon>
        <taxon>Limibacillus</taxon>
    </lineage>
</organism>
<dbReference type="InterPro" id="IPR028082">
    <property type="entry name" value="Peripla_BP_I"/>
</dbReference>
<dbReference type="Gene3D" id="3.40.50.2300">
    <property type="match status" value="2"/>
</dbReference>
<feature type="domain" description="Leucine-binding protein" evidence="6">
    <location>
        <begin position="30"/>
        <end position="366"/>
    </location>
</feature>
<dbReference type="CDD" id="cd06359">
    <property type="entry name" value="PBP1_Nba-like"/>
    <property type="match status" value="1"/>
</dbReference>
<dbReference type="InterPro" id="IPR051010">
    <property type="entry name" value="BCAA_transport"/>
</dbReference>
<dbReference type="PANTHER" id="PTHR30483">
    <property type="entry name" value="LEUCINE-SPECIFIC-BINDING PROTEIN"/>
    <property type="match status" value="1"/>
</dbReference>
<dbReference type="RefSeq" id="WP_183415067.1">
    <property type="nucleotide sequence ID" value="NZ_JACHXA010000001.1"/>
</dbReference>
<dbReference type="PANTHER" id="PTHR30483:SF6">
    <property type="entry name" value="PERIPLASMIC BINDING PROTEIN OF ABC TRANSPORTER FOR NATURAL AMINO ACIDS"/>
    <property type="match status" value="1"/>
</dbReference>
<dbReference type="PRINTS" id="PR00337">
    <property type="entry name" value="LEUILEVALBP"/>
</dbReference>
<dbReference type="Proteomes" id="UP000581135">
    <property type="component" value="Unassembled WGS sequence"/>
</dbReference>
<evidence type="ECO:0000313" key="7">
    <source>
        <dbReference type="EMBL" id="MBB3064271.1"/>
    </source>
</evidence>